<sequence length="84" mass="9459">MGQQRIQVLRDLVSRSLPFNRSRLPRFARTDSTPLAVIVAMTYAARLSMGGRQTMSESSSLYESKQDVHHMDGVTRMCASLEKV</sequence>
<evidence type="ECO:0000313" key="1">
    <source>
        <dbReference type="EMBL" id="CDR95236.1"/>
    </source>
</evidence>
<evidence type="ECO:0000313" key="2">
    <source>
        <dbReference type="Proteomes" id="UP000033188"/>
    </source>
</evidence>
<gene>
    <name evidence="1" type="ORF">BBBOND_0203940</name>
</gene>
<dbReference type="RefSeq" id="XP_012767422.1">
    <property type="nucleotide sequence ID" value="XM_012911968.1"/>
</dbReference>
<protein>
    <submittedName>
        <fullName evidence="1">Uncharacterized protein</fullName>
    </submittedName>
</protein>
<dbReference type="GeneID" id="24563777"/>
<accession>A0A061D3C6</accession>
<dbReference type="VEuPathDB" id="PiroplasmaDB:BBBOND_0203940"/>
<organism evidence="1 2">
    <name type="scientific">Babesia bigemina</name>
    <dbReference type="NCBI Taxonomy" id="5866"/>
    <lineage>
        <taxon>Eukaryota</taxon>
        <taxon>Sar</taxon>
        <taxon>Alveolata</taxon>
        <taxon>Apicomplexa</taxon>
        <taxon>Aconoidasida</taxon>
        <taxon>Piroplasmida</taxon>
        <taxon>Babesiidae</taxon>
        <taxon>Babesia</taxon>
    </lineage>
</organism>
<dbReference type="KEGG" id="bbig:BBBOND_0203940"/>
<reference evidence="2" key="1">
    <citation type="submission" date="2014-06" db="EMBL/GenBank/DDBJ databases">
        <authorList>
            <person name="Aslett M."/>
            <person name="De Silva N."/>
        </authorList>
    </citation>
    <scope>NUCLEOTIDE SEQUENCE [LARGE SCALE GENOMIC DNA]</scope>
    <source>
        <strain evidence="2">Bond</strain>
    </source>
</reference>
<keyword evidence="2" id="KW-1185">Reference proteome</keyword>
<dbReference type="EMBL" id="LK391708">
    <property type="protein sequence ID" value="CDR95236.1"/>
    <property type="molecule type" value="Genomic_DNA"/>
</dbReference>
<dbReference type="AlphaFoldDB" id="A0A061D3C6"/>
<name>A0A061D3C6_BABBI</name>
<proteinExistence type="predicted"/>
<dbReference type="Proteomes" id="UP000033188">
    <property type="component" value="Chromosome 2"/>
</dbReference>